<gene>
    <name evidence="2" type="ORF">DFP90_101271</name>
</gene>
<keyword evidence="1" id="KW-0732">Signal</keyword>
<evidence type="ECO:0000313" key="2">
    <source>
        <dbReference type="EMBL" id="RED53482.1"/>
    </source>
</evidence>
<name>A0A3D9HVG3_9PROT</name>
<dbReference type="AlphaFoldDB" id="A0A3D9HVG3"/>
<comment type="caution">
    <text evidence="2">The sequence shown here is derived from an EMBL/GenBank/DDBJ whole genome shotgun (WGS) entry which is preliminary data.</text>
</comment>
<dbReference type="Proteomes" id="UP000256845">
    <property type="component" value="Unassembled WGS sequence"/>
</dbReference>
<feature type="signal peptide" evidence="1">
    <location>
        <begin position="1"/>
        <end position="21"/>
    </location>
</feature>
<protein>
    <submittedName>
        <fullName evidence="2">Uncharacterized protein</fullName>
    </submittedName>
</protein>
<accession>A0A3D9HVG3</accession>
<evidence type="ECO:0000256" key="1">
    <source>
        <dbReference type="SAM" id="SignalP"/>
    </source>
</evidence>
<sequence>MKFSTLMVIVTSIVVSNSATAGPKTVETKVGTIAVENDSATMFAEKDWFVTVSTGPVGKTGIPARIRLGDVISVKDRSLTANHIIATRYLETLTWKGEVLARAGDTSCIVVEKLTDIPSDDARDRLWIHVKQCKVVSD</sequence>
<proteinExistence type="predicted"/>
<evidence type="ECO:0000313" key="3">
    <source>
        <dbReference type="Proteomes" id="UP000256845"/>
    </source>
</evidence>
<keyword evidence="3" id="KW-1185">Reference proteome</keyword>
<feature type="chain" id="PRO_5017564676" evidence="1">
    <location>
        <begin position="22"/>
        <end position="138"/>
    </location>
</feature>
<dbReference type="EMBL" id="QRDW01000001">
    <property type="protein sequence ID" value="RED53482.1"/>
    <property type="molecule type" value="Genomic_DNA"/>
</dbReference>
<organism evidence="2 3">
    <name type="scientific">Aestuariispira insulae</name>
    <dbReference type="NCBI Taxonomy" id="1461337"/>
    <lineage>
        <taxon>Bacteria</taxon>
        <taxon>Pseudomonadati</taxon>
        <taxon>Pseudomonadota</taxon>
        <taxon>Alphaproteobacteria</taxon>
        <taxon>Rhodospirillales</taxon>
        <taxon>Kiloniellaceae</taxon>
        <taxon>Aestuariispira</taxon>
    </lineage>
</organism>
<reference evidence="2 3" key="1">
    <citation type="submission" date="2018-07" db="EMBL/GenBank/DDBJ databases">
        <title>Genomic Encyclopedia of Type Strains, Phase III (KMG-III): the genomes of soil and plant-associated and newly described type strains.</title>
        <authorList>
            <person name="Whitman W."/>
        </authorList>
    </citation>
    <scope>NUCLEOTIDE SEQUENCE [LARGE SCALE GENOMIC DNA]</scope>
    <source>
        <strain evidence="2 3">CECT 8488</strain>
    </source>
</reference>